<evidence type="ECO:0000313" key="3">
    <source>
        <dbReference type="Proteomes" id="UP000516028"/>
    </source>
</evidence>
<gene>
    <name evidence="2" type="ORF">H9K75_14730</name>
</gene>
<feature type="region of interest" description="Disordered" evidence="1">
    <location>
        <begin position="214"/>
        <end position="250"/>
    </location>
</feature>
<dbReference type="InterPro" id="IPR012434">
    <property type="entry name" value="DUF1631"/>
</dbReference>
<sequence length="863" mass="94032">MEYPPSSPTDQRLALHGRQRFAEGVVAGLAALGTRLQEFFLTLAEQSGVVRDMQTNRDAWMSYKAHEADWLQRLTRTWNEAGAAGSTLHQAASTVSPAPNELSLDGGFELLSDDVVENKILASRIALTVSEQAGSHFETVKVRTQRLQGRELSSRDLLRPETVCLDVVDQWIESGMSRADLQLVIDPLQTELGNLLEKEYKALNKLFEERGVSASASDDLRSRVKRTASHGGGGAGNSMAGALNSGYDSGPAPMGQSSGFGGMPLHGYPTGFGVAGAGGLFPMPQGAGWANPGQMHQPGAAHAGHGGHAAHPPGSQFSSQPMPQMSPQLAAQINAQMAMNAQLNAQMSAQMAASPFLAPLQRARQRAAAVMVQLRNLLTQPAMNYDMVNAPPASAALVQAMTNYHAMSPDTMLLTVPGGMAALTKPQDYTPQVVNQVIGAVRERAAEFKKKASSASEKAIIEVVALMFQSILNEDRLPPSIRVWFARLQVPVLRVALEEPEFFNNVTHPARQLIDRMGACVLGFDAATINGTALEAEVRRVVQVIEQYPETGSRVFQLVFEEFERFIAKSLAESKSTQKIVGVAQQVEQRETLSVQYTIELRDMLKDMQVRDEIREFLFKNWAEVLAVSAVRSGPQHDETVALKRTAADLVWAASAKPHRSERAQVIQNLPNLLQNLRHGLSLTGVTGAPQDALIKVLTDTLADAFLSKTATIPREYIDAMIQRLANLEDVIGDTDAGDFELSSENVEMLLGIDASSIHVIPDNGSPVRDEVVRWAQQMPLGAWFTLDHNGSSAQVQYAWHSRRKKLHLFAAIDGTSYLIQLRRLGTYLQSGLLVAQEEEALTMRATRDALVKLNANPERLLG</sequence>
<keyword evidence="3" id="KW-1185">Reference proteome</keyword>
<organism evidence="2 3">
    <name type="scientific">Diaphorobacter aerolatus</name>
    <dbReference type="NCBI Taxonomy" id="1288495"/>
    <lineage>
        <taxon>Bacteria</taxon>
        <taxon>Pseudomonadati</taxon>
        <taxon>Pseudomonadota</taxon>
        <taxon>Betaproteobacteria</taxon>
        <taxon>Burkholderiales</taxon>
        <taxon>Comamonadaceae</taxon>
        <taxon>Diaphorobacter</taxon>
    </lineage>
</organism>
<feature type="compositionally biased region" description="Low complexity" evidence="1">
    <location>
        <begin position="237"/>
        <end position="246"/>
    </location>
</feature>
<feature type="compositionally biased region" description="Low complexity" evidence="1">
    <location>
        <begin position="296"/>
        <end position="325"/>
    </location>
</feature>
<dbReference type="KEGG" id="daer:H9K75_14730"/>
<dbReference type="Proteomes" id="UP000516028">
    <property type="component" value="Chromosome"/>
</dbReference>
<dbReference type="RefSeq" id="WP_187723186.1">
    <property type="nucleotide sequence ID" value="NZ_CP060783.1"/>
</dbReference>
<proteinExistence type="predicted"/>
<dbReference type="AlphaFoldDB" id="A0A7H0GGT9"/>
<evidence type="ECO:0000313" key="2">
    <source>
        <dbReference type="EMBL" id="QNP47505.1"/>
    </source>
</evidence>
<dbReference type="EMBL" id="CP060783">
    <property type="protein sequence ID" value="QNP47505.1"/>
    <property type="molecule type" value="Genomic_DNA"/>
</dbReference>
<feature type="region of interest" description="Disordered" evidence="1">
    <location>
        <begin position="291"/>
        <end position="325"/>
    </location>
</feature>
<name>A0A7H0GGT9_9BURK</name>
<accession>A0A7H0GGT9</accession>
<dbReference type="Pfam" id="PF07793">
    <property type="entry name" value="DUF1631"/>
    <property type="match status" value="1"/>
</dbReference>
<reference evidence="2 3" key="1">
    <citation type="submission" date="2020-08" db="EMBL/GenBank/DDBJ databases">
        <title>Genome sequence of Diaphorobacter aerolatus KACC 16536T.</title>
        <authorList>
            <person name="Hyun D.-W."/>
            <person name="Bae J.-W."/>
        </authorList>
    </citation>
    <scope>NUCLEOTIDE SEQUENCE [LARGE SCALE GENOMIC DNA]</scope>
    <source>
        <strain evidence="2 3">KACC 16536</strain>
    </source>
</reference>
<evidence type="ECO:0000256" key="1">
    <source>
        <dbReference type="SAM" id="MobiDB-lite"/>
    </source>
</evidence>
<protein>
    <submittedName>
        <fullName evidence="2">DUF1631 domain-containing protein</fullName>
    </submittedName>
</protein>